<dbReference type="PANTHER" id="PTHR34581:SF2">
    <property type="entry name" value="PTS SYSTEM N,N'-DIACETYLCHITOBIOSE-SPECIFIC EIIB COMPONENT"/>
    <property type="match status" value="1"/>
</dbReference>
<feature type="modified residue" description="Phosphocysteine; by EIIA" evidence="7">
    <location>
        <position position="9"/>
    </location>
</feature>
<keyword evidence="2" id="KW-0597">Phosphoprotein</keyword>
<dbReference type="InterPro" id="IPR003501">
    <property type="entry name" value="PTS_EIIB_2/3"/>
</dbReference>
<evidence type="ECO:0000256" key="2">
    <source>
        <dbReference type="ARBA" id="ARBA00022553"/>
    </source>
</evidence>
<gene>
    <name evidence="9" type="ORF">IV74_GL000058</name>
</gene>
<organism evidence="9 10">
    <name type="scientific">Carnobacterium divergens DSM 20623</name>
    <dbReference type="NCBI Taxonomy" id="1449336"/>
    <lineage>
        <taxon>Bacteria</taxon>
        <taxon>Bacillati</taxon>
        <taxon>Bacillota</taxon>
        <taxon>Bacilli</taxon>
        <taxon>Lactobacillales</taxon>
        <taxon>Carnobacteriaceae</taxon>
        <taxon>Carnobacterium</taxon>
    </lineage>
</organism>
<keyword evidence="1" id="KW-0813">Transport</keyword>
<feature type="domain" description="PTS EIIB type-3" evidence="8">
    <location>
        <begin position="2"/>
        <end position="105"/>
    </location>
</feature>
<keyword evidence="10" id="KW-1185">Reference proteome</keyword>
<dbReference type="GO" id="GO:0009401">
    <property type="term" value="P:phosphoenolpyruvate-dependent sugar phosphotransferase system"/>
    <property type="evidence" value="ECO:0007669"/>
    <property type="project" value="UniProtKB-KW"/>
</dbReference>
<dbReference type="Proteomes" id="UP000051658">
    <property type="component" value="Unassembled WGS sequence"/>
</dbReference>
<dbReference type="CDD" id="cd05564">
    <property type="entry name" value="PTS_IIB_chitobiose_lichenan"/>
    <property type="match status" value="1"/>
</dbReference>
<dbReference type="AlphaFoldDB" id="A0A0R2HXM5"/>
<accession>A0A0R2HXM5</accession>
<comment type="caution">
    <text evidence="9">The sequence shown here is derived from an EMBL/GenBank/DDBJ whole genome shotgun (WGS) entry which is preliminary data.</text>
</comment>
<dbReference type="PANTHER" id="PTHR34581">
    <property type="entry name" value="PTS SYSTEM N,N'-DIACETYLCHITOBIOSE-SPECIFIC EIIB COMPONENT"/>
    <property type="match status" value="1"/>
</dbReference>
<sequence>MEIKITLVCAGGMSTSILVQKMQKAATQFYPNDTIRIVASAESKFKKLADETDILLLGPQVMYMKKKIEEQYADKGFPIVVINSVDYGMINGEKILNEAIHLVRK</sequence>
<keyword evidence="6" id="KW-0418">Kinase</keyword>
<evidence type="ECO:0000313" key="9">
    <source>
        <dbReference type="EMBL" id="KRN57538.1"/>
    </source>
</evidence>
<name>A0A0R2HXM5_CARDV</name>
<evidence type="ECO:0000256" key="4">
    <source>
        <dbReference type="ARBA" id="ARBA00022679"/>
    </source>
</evidence>
<dbReference type="Pfam" id="PF02302">
    <property type="entry name" value="PTS_IIB"/>
    <property type="match status" value="1"/>
</dbReference>
<evidence type="ECO:0000256" key="3">
    <source>
        <dbReference type="ARBA" id="ARBA00022597"/>
    </source>
</evidence>
<dbReference type="SUPFAM" id="SSF52794">
    <property type="entry name" value="PTS system IIB component-like"/>
    <property type="match status" value="1"/>
</dbReference>
<evidence type="ECO:0000313" key="10">
    <source>
        <dbReference type="Proteomes" id="UP000051658"/>
    </source>
</evidence>
<proteinExistence type="predicted"/>
<protein>
    <recommendedName>
        <fullName evidence="8">PTS EIIB type-3 domain-containing protein</fullName>
    </recommendedName>
</protein>
<dbReference type="RefSeq" id="WP_034572674.1">
    <property type="nucleotide sequence ID" value="NZ_JQBS01000006.1"/>
</dbReference>
<reference evidence="9 10" key="1">
    <citation type="journal article" date="2015" name="Genome Announc.">
        <title>Expanding the biotechnology potential of lactobacilli through comparative genomics of 213 strains and associated genera.</title>
        <authorList>
            <person name="Sun Z."/>
            <person name="Harris H.M."/>
            <person name="McCann A."/>
            <person name="Guo C."/>
            <person name="Argimon S."/>
            <person name="Zhang W."/>
            <person name="Yang X."/>
            <person name="Jeffery I.B."/>
            <person name="Cooney J.C."/>
            <person name="Kagawa T.F."/>
            <person name="Liu W."/>
            <person name="Song Y."/>
            <person name="Salvetti E."/>
            <person name="Wrobel A."/>
            <person name="Rasinkangas P."/>
            <person name="Parkhill J."/>
            <person name="Rea M.C."/>
            <person name="O'Sullivan O."/>
            <person name="Ritari J."/>
            <person name="Douillard F.P."/>
            <person name="Paul Ross R."/>
            <person name="Yang R."/>
            <person name="Briner A.E."/>
            <person name="Felis G.E."/>
            <person name="de Vos W.M."/>
            <person name="Barrangou R."/>
            <person name="Klaenhammer T.R."/>
            <person name="Caufield P.W."/>
            <person name="Cui Y."/>
            <person name="Zhang H."/>
            <person name="O'Toole P.W."/>
        </authorList>
    </citation>
    <scope>NUCLEOTIDE SEQUENCE [LARGE SCALE GENOMIC DNA]</scope>
    <source>
        <strain evidence="9 10">DSM 20623</strain>
    </source>
</reference>
<evidence type="ECO:0000256" key="6">
    <source>
        <dbReference type="ARBA" id="ARBA00022777"/>
    </source>
</evidence>
<dbReference type="EMBL" id="JQBS01000006">
    <property type="protein sequence ID" value="KRN57538.1"/>
    <property type="molecule type" value="Genomic_DNA"/>
</dbReference>
<dbReference type="GO" id="GO:0016301">
    <property type="term" value="F:kinase activity"/>
    <property type="evidence" value="ECO:0007669"/>
    <property type="project" value="UniProtKB-KW"/>
</dbReference>
<dbReference type="InterPro" id="IPR036095">
    <property type="entry name" value="PTS_EIIB-like_sf"/>
</dbReference>
<keyword evidence="4" id="KW-0808">Transferase</keyword>
<keyword evidence="5" id="KW-0598">Phosphotransferase system</keyword>
<dbReference type="Gene3D" id="3.40.50.2300">
    <property type="match status" value="1"/>
</dbReference>
<dbReference type="PROSITE" id="PS51100">
    <property type="entry name" value="PTS_EIIB_TYPE_3"/>
    <property type="match status" value="1"/>
</dbReference>
<evidence type="ECO:0000259" key="8">
    <source>
        <dbReference type="PROSITE" id="PS51100"/>
    </source>
</evidence>
<dbReference type="GO" id="GO:0008982">
    <property type="term" value="F:protein-N(PI)-phosphohistidine-sugar phosphotransferase activity"/>
    <property type="evidence" value="ECO:0007669"/>
    <property type="project" value="InterPro"/>
</dbReference>
<dbReference type="GeneID" id="89587640"/>
<dbReference type="eggNOG" id="COG1440">
    <property type="taxonomic scope" value="Bacteria"/>
</dbReference>
<evidence type="ECO:0000256" key="5">
    <source>
        <dbReference type="ARBA" id="ARBA00022683"/>
    </source>
</evidence>
<keyword evidence="3" id="KW-0762">Sugar transport</keyword>
<evidence type="ECO:0000256" key="7">
    <source>
        <dbReference type="PROSITE-ProRule" id="PRU00423"/>
    </source>
</evidence>
<dbReference type="InterPro" id="IPR013012">
    <property type="entry name" value="PTS_EIIB_3"/>
</dbReference>
<dbReference type="PATRIC" id="fig|1449336.4.peg.58"/>
<dbReference type="InterPro" id="IPR051819">
    <property type="entry name" value="PTS_sugar-specific_EIIB"/>
</dbReference>
<evidence type="ECO:0000256" key="1">
    <source>
        <dbReference type="ARBA" id="ARBA00022448"/>
    </source>
</evidence>